<dbReference type="Proteomes" id="UP001595904">
    <property type="component" value="Unassembled WGS sequence"/>
</dbReference>
<dbReference type="PANTHER" id="PTHR10443">
    <property type="entry name" value="MICROSOMAL DIPEPTIDASE"/>
    <property type="match status" value="1"/>
</dbReference>
<sequence length="316" mass="34641">MCCDLHGCMPLRPGDDSFLPQLERYRTAGVKFVSLNVGWDRTSIEDHMRMIAHLRGWLTQHADRYAMVSDVVALEEAAAAGKLTVAFDIEGMNAIGDQPSLIALYYELGVRWMLIAYNRNNRVGGGCQDVDSGLTAYGREVIAEMARVGMMLCCAHTGKRTALQAIDLSAHPVIFSHANANAVFNHPRNLDDDVIKACAGRGGLIGISGVGTFLGNNDVSASNFVRHIDHVAQLVGPEHVGLGLDYVFDLREVDELVASAPEMYPPHLYGSGIKFVRPEQLPEIVEALLRLGYAQDAIRMILGENVLRIARAVWRS</sequence>
<accession>A0ABV8SY25</accession>
<dbReference type="PANTHER" id="PTHR10443:SF12">
    <property type="entry name" value="DIPEPTIDASE"/>
    <property type="match status" value="1"/>
</dbReference>
<organism evidence="1 2">
    <name type="scientific">Steroidobacter flavus</name>
    <dbReference type="NCBI Taxonomy" id="1842136"/>
    <lineage>
        <taxon>Bacteria</taxon>
        <taxon>Pseudomonadati</taxon>
        <taxon>Pseudomonadota</taxon>
        <taxon>Gammaproteobacteria</taxon>
        <taxon>Steroidobacterales</taxon>
        <taxon>Steroidobacteraceae</taxon>
        <taxon>Steroidobacter</taxon>
    </lineage>
</organism>
<comment type="caution">
    <text evidence="1">The sequence shown here is derived from an EMBL/GenBank/DDBJ whole genome shotgun (WGS) entry which is preliminary data.</text>
</comment>
<dbReference type="InterPro" id="IPR008257">
    <property type="entry name" value="Pept_M19"/>
</dbReference>
<reference evidence="2" key="1">
    <citation type="journal article" date="2019" name="Int. J. Syst. Evol. Microbiol.">
        <title>The Global Catalogue of Microorganisms (GCM) 10K type strain sequencing project: providing services to taxonomists for standard genome sequencing and annotation.</title>
        <authorList>
            <consortium name="The Broad Institute Genomics Platform"/>
            <consortium name="The Broad Institute Genome Sequencing Center for Infectious Disease"/>
            <person name="Wu L."/>
            <person name="Ma J."/>
        </authorList>
    </citation>
    <scope>NUCLEOTIDE SEQUENCE [LARGE SCALE GENOMIC DNA]</scope>
    <source>
        <strain evidence="2">CGMCC 1.10759</strain>
    </source>
</reference>
<gene>
    <name evidence="1" type="ORF">ACFPN2_22765</name>
</gene>
<dbReference type="RefSeq" id="WP_380600897.1">
    <property type="nucleotide sequence ID" value="NZ_JBHSDU010000010.1"/>
</dbReference>
<keyword evidence="2" id="KW-1185">Reference proteome</keyword>
<dbReference type="Gene3D" id="3.20.20.140">
    <property type="entry name" value="Metal-dependent hydrolases"/>
    <property type="match status" value="1"/>
</dbReference>
<dbReference type="SUPFAM" id="SSF51556">
    <property type="entry name" value="Metallo-dependent hydrolases"/>
    <property type="match status" value="1"/>
</dbReference>
<dbReference type="EMBL" id="JBHSDU010000010">
    <property type="protein sequence ID" value="MFC4311922.1"/>
    <property type="molecule type" value="Genomic_DNA"/>
</dbReference>
<evidence type="ECO:0000313" key="1">
    <source>
        <dbReference type="EMBL" id="MFC4311922.1"/>
    </source>
</evidence>
<name>A0ABV8SY25_9GAMM</name>
<evidence type="ECO:0000313" key="2">
    <source>
        <dbReference type="Proteomes" id="UP001595904"/>
    </source>
</evidence>
<dbReference type="PROSITE" id="PS51365">
    <property type="entry name" value="RENAL_DIPEPTIDASE_2"/>
    <property type="match status" value="1"/>
</dbReference>
<protein>
    <submittedName>
        <fullName evidence="1">Dipeptidase</fullName>
    </submittedName>
</protein>
<dbReference type="InterPro" id="IPR032466">
    <property type="entry name" value="Metal_Hydrolase"/>
</dbReference>
<proteinExistence type="predicted"/>
<dbReference type="Pfam" id="PF01244">
    <property type="entry name" value="Peptidase_M19"/>
    <property type="match status" value="1"/>
</dbReference>